<accession>A0ABT5GMJ4</accession>
<protein>
    <recommendedName>
        <fullName evidence="4">DUF4190 domain-containing protein</fullName>
    </recommendedName>
</protein>
<keyword evidence="1" id="KW-0812">Transmembrane</keyword>
<feature type="transmembrane region" description="Helical" evidence="1">
    <location>
        <begin position="24"/>
        <end position="51"/>
    </location>
</feature>
<feature type="transmembrane region" description="Helical" evidence="1">
    <location>
        <begin position="63"/>
        <end position="89"/>
    </location>
</feature>
<dbReference type="EMBL" id="JAPFQL010000131">
    <property type="protein sequence ID" value="MDC5699294.1"/>
    <property type="molecule type" value="Genomic_DNA"/>
</dbReference>
<name>A0ABT5GMJ4_9MICO</name>
<keyword evidence="1" id="KW-0472">Membrane</keyword>
<dbReference type="Proteomes" id="UP001150259">
    <property type="component" value="Unassembled WGS sequence"/>
</dbReference>
<reference evidence="2 3" key="1">
    <citation type="submission" date="2022-11" db="EMBL/GenBank/DDBJ databases">
        <title>Anaerobic phenanthrene biodegradation by a DNRA strain PheN6.</title>
        <authorList>
            <person name="Zhang Z."/>
        </authorList>
    </citation>
    <scope>NUCLEOTIDE SEQUENCE [LARGE SCALE GENOMIC DNA]</scope>
    <source>
        <strain evidence="2 3">PheN6</strain>
    </source>
</reference>
<evidence type="ECO:0000313" key="2">
    <source>
        <dbReference type="EMBL" id="MDC5699294.1"/>
    </source>
</evidence>
<gene>
    <name evidence="2" type="ORF">OO014_18760</name>
</gene>
<evidence type="ECO:0000313" key="3">
    <source>
        <dbReference type="Proteomes" id="UP001150259"/>
    </source>
</evidence>
<comment type="caution">
    <text evidence="2">The sequence shown here is derived from an EMBL/GenBank/DDBJ whole genome shotgun (WGS) entry which is preliminary data.</text>
</comment>
<keyword evidence="3" id="KW-1185">Reference proteome</keyword>
<organism evidence="2 3">
    <name type="scientific">Intrasporangium calvum</name>
    <dbReference type="NCBI Taxonomy" id="53358"/>
    <lineage>
        <taxon>Bacteria</taxon>
        <taxon>Bacillati</taxon>
        <taxon>Actinomycetota</taxon>
        <taxon>Actinomycetes</taxon>
        <taxon>Micrococcales</taxon>
        <taxon>Intrasporangiaceae</taxon>
        <taxon>Intrasporangium</taxon>
    </lineage>
</organism>
<sequence length="93" mass="9525">MSAADHPSRLGGARLAEEAPLARAALAASLVGVVFGFCFAPQLIGLALGGLSMAREPRGRRHAAVAIALALALAVAWAVVLGALLKWWAATRL</sequence>
<evidence type="ECO:0008006" key="4">
    <source>
        <dbReference type="Google" id="ProtNLM"/>
    </source>
</evidence>
<evidence type="ECO:0000256" key="1">
    <source>
        <dbReference type="SAM" id="Phobius"/>
    </source>
</evidence>
<dbReference type="RefSeq" id="WP_272463850.1">
    <property type="nucleotide sequence ID" value="NZ_JAPFQL010000131.1"/>
</dbReference>
<keyword evidence="1" id="KW-1133">Transmembrane helix</keyword>
<proteinExistence type="predicted"/>